<keyword evidence="1" id="KW-1133">Transmembrane helix</keyword>
<dbReference type="AlphaFoldDB" id="A0A921FWJ7"/>
<keyword evidence="1" id="KW-0472">Membrane</keyword>
<sequence>MEKEDKDKRERNPMINLADSVNRSMVGDPSALGNSGCLTKIIALVIIVFGLFILSRCSY</sequence>
<accession>A0A921FWJ7</accession>
<reference evidence="2" key="1">
    <citation type="journal article" date="2021" name="PeerJ">
        <title>Extensive microbial diversity within the chicken gut microbiome revealed by metagenomics and culture.</title>
        <authorList>
            <person name="Gilroy R."/>
            <person name="Ravi A."/>
            <person name="Getino M."/>
            <person name="Pursley I."/>
            <person name="Horton D.L."/>
            <person name="Alikhan N.F."/>
            <person name="Baker D."/>
            <person name="Gharbi K."/>
            <person name="Hall N."/>
            <person name="Watson M."/>
            <person name="Adriaenssens E.M."/>
            <person name="Foster-Nyarko E."/>
            <person name="Jarju S."/>
            <person name="Secka A."/>
            <person name="Antonio M."/>
            <person name="Oren A."/>
            <person name="Chaudhuri R.R."/>
            <person name="La Ragione R."/>
            <person name="Hildebrand F."/>
            <person name="Pallen M.J."/>
        </authorList>
    </citation>
    <scope>NUCLEOTIDE SEQUENCE</scope>
    <source>
        <strain evidence="2">CHK171-7178</strain>
    </source>
</reference>
<gene>
    <name evidence="2" type="ORF">K8V56_01065</name>
</gene>
<keyword evidence="1" id="KW-0812">Transmembrane</keyword>
<evidence type="ECO:0000313" key="2">
    <source>
        <dbReference type="EMBL" id="HJF30351.1"/>
    </source>
</evidence>
<proteinExistence type="predicted"/>
<name>A0A921FWJ7_SPOPS</name>
<dbReference type="EMBL" id="DYWT01000015">
    <property type="protein sequence ID" value="HJF30351.1"/>
    <property type="molecule type" value="Genomic_DNA"/>
</dbReference>
<dbReference type="Proteomes" id="UP000698173">
    <property type="component" value="Unassembled WGS sequence"/>
</dbReference>
<evidence type="ECO:0000256" key="1">
    <source>
        <dbReference type="SAM" id="Phobius"/>
    </source>
</evidence>
<reference evidence="2" key="2">
    <citation type="submission" date="2021-09" db="EMBL/GenBank/DDBJ databases">
        <authorList>
            <person name="Gilroy R."/>
        </authorList>
    </citation>
    <scope>NUCLEOTIDE SEQUENCE</scope>
    <source>
        <strain evidence="2">CHK171-7178</strain>
    </source>
</reference>
<evidence type="ECO:0000313" key="3">
    <source>
        <dbReference type="Proteomes" id="UP000698173"/>
    </source>
</evidence>
<organism evidence="2 3">
    <name type="scientific">Sporosarcina psychrophila</name>
    <name type="common">Bacillus psychrophilus</name>
    <dbReference type="NCBI Taxonomy" id="1476"/>
    <lineage>
        <taxon>Bacteria</taxon>
        <taxon>Bacillati</taxon>
        <taxon>Bacillota</taxon>
        <taxon>Bacilli</taxon>
        <taxon>Bacillales</taxon>
        <taxon>Caryophanaceae</taxon>
        <taxon>Sporosarcina</taxon>
    </lineage>
</organism>
<protein>
    <submittedName>
        <fullName evidence="2">Uncharacterized protein</fullName>
    </submittedName>
</protein>
<feature type="transmembrane region" description="Helical" evidence="1">
    <location>
        <begin position="31"/>
        <end position="54"/>
    </location>
</feature>
<comment type="caution">
    <text evidence="2">The sequence shown here is derived from an EMBL/GenBank/DDBJ whole genome shotgun (WGS) entry which is preliminary data.</text>
</comment>